<evidence type="ECO:0000256" key="1">
    <source>
        <dbReference type="ARBA" id="ARBA00004167"/>
    </source>
</evidence>
<dbReference type="Proteomes" id="UP000267096">
    <property type="component" value="Unassembled WGS sequence"/>
</dbReference>
<dbReference type="PROSITE" id="PS50092">
    <property type="entry name" value="TSP1"/>
    <property type="match status" value="2"/>
</dbReference>
<evidence type="ECO:0000259" key="10">
    <source>
        <dbReference type="PROSITE" id="PS50835"/>
    </source>
</evidence>
<dbReference type="Pfam" id="PF00531">
    <property type="entry name" value="Death"/>
    <property type="match status" value="1"/>
</dbReference>
<dbReference type="Gene3D" id="2.60.40.10">
    <property type="entry name" value="Immunoglobulins"/>
    <property type="match status" value="1"/>
</dbReference>
<dbReference type="Pfam" id="PF00791">
    <property type="entry name" value="ZU5"/>
    <property type="match status" value="1"/>
</dbReference>
<keyword evidence="4 7" id="KW-1133">Transmembrane helix</keyword>
<evidence type="ECO:0000313" key="12">
    <source>
        <dbReference type="Proteomes" id="UP000267096"/>
    </source>
</evidence>
<dbReference type="SUPFAM" id="SSF82895">
    <property type="entry name" value="TSP-1 type 1 repeat"/>
    <property type="match status" value="1"/>
</dbReference>
<feature type="domain" description="Death" evidence="9">
    <location>
        <begin position="778"/>
        <end position="845"/>
    </location>
</feature>
<dbReference type="SUPFAM" id="SSF47986">
    <property type="entry name" value="DEATH domain"/>
    <property type="match status" value="1"/>
</dbReference>
<dbReference type="EMBL" id="UYRR01031040">
    <property type="protein sequence ID" value="VDK44340.1"/>
    <property type="molecule type" value="Genomic_DNA"/>
</dbReference>
<dbReference type="GO" id="GO:0005042">
    <property type="term" value="F:netrin receptor activity"/>
    <property type="evidence" value="ECO:0007669"/>
    <property type="project" value="UniProtKB-UniRule"/>
</dbReference>
<dbReference type="SMART" id="SM00005">
    <property type="entry name" value="DEATH"/>
    <property type="match status" value="1"/>
</dbReference>
<comment type="similarity">
    <text evidence="2 7">Belongs to the unc-5 family.</text>
</comment>
<evidence type="ECO:0000313" key="11">
    <source>
        <dbReference type="EMBL" id="VDK44340.1"/>
    </source>
</evidence>
<reference evidence="13" key="1">
    <citation type="submission" date="2016-04" db="UniProtKB">
        <authorList>
            <consortium name="WormBaseParasite"/>
        </authorList>
    </citation>
    <scope>IDENTIFICATION</scope>
</reference>
<keyword evidence="6" id="KW-1015">Disulfide bond</keyword>
<dbReference type="AlphaFoldDB" id="A0A158PNC4"/>
<dbReference type="InterPro" id="IPR036383">
    <property type="entry name" value="TSP1_rpt_sf"/>
</dbReference>
<dbReference type="InterPro" id="IPR000906">
    <property type="entry name" value="ZU5_dom"/>
</dbReference>
<evidence type="ECO:0000256" key="6">
    <source>
        <dbReference type="ARBA" id="ARBA00023157"/>
    </source>
</evidence>
<keyword evidence="7" id="KW-0217">Developmental protein</keyword>
<dbReference type="FunFam" id="2.20.100.10:FF:000002">
    <property type="entry name" value="Unc-5 netrin receptor C"/>
    <property type="match status" value="1"/>
</dbReference>
<dbReference type="PROSITE" id="PS50017">
    <property type="entry name" value="DEATH_DOMAIN"/>
    <property type="match status" value="1"/>
</dbReference>
<protein>
    <recommendedName>
        <fullName evidence="7">Netrin receptor UNC5</fullName>
    </recommendedName>
</protein>
<evidence type="ECO:0000259" key="9">
    <source>
        <dbReference type="PROSITE" id="PS50017"/>
    </source>
</evidence>
<dbReference type="InterPro" id="IPR003598">
    <property type="entry name" value="Ig_sub2"/>
</dbReference>
<dbReference type="InterPro" id="IPR011029">
    <property type="entry name" value="DEATH-like_dom_sf"/>
</dbReference>
<keyword evidence="5 7" id="KW-0472">Membrane</keyword>
<dbReference type="SMART" id="SM00218">
    <property type="entry name" value="ZU5"/>
    <property type="match status" value="1"/>
</dbReference>
<dbReference type="Gene3D" id="1.10.533.10">
    <property type="entry name" value="Death Domain, Fas"/>
    <property type="match status" value="1"/>
</dbReference>
<dbReference type="InterPro" id="IPR036179">
    <property type="entry name" value="Ig-like_dom_sf"/>
</dbReference>
<keyword evidence="7" id="KW-0675">Receptor</keyword>
<evidence type="ECO:0000256" key="2">
    <source>
        <dbReference type="ARBA" id="ARBA00009844"/>
    </source>
</evidence>
<dbReference type="PROSITE" id="PS50835">
    <property type="entry name" value="IG_LIKE"/>
    <property type="match status" value="1"/>
</dbReference>
<keyword evidence="7" id="KW-0393">Immunoglobulin domain</keyword>
<dbReference type="InterPro" id="IPR000884">
    <property type="entry name" value="TSP1_rpt"/>
</dbReference>
<keyword evidence="3 7" id="KW-0812">Transmembrane</keyword>
<dbReference type="WBParaSite" id="ASIM_0001153701-mRNA-1">
    <property type="protein sequence ID" value="ASIM_0001153701-mRNA-1"/>
    <property type="gene ID" value="ASIM_0001153701"/>
</dbReference>
<dbReference type="GO" id="GO:0008045">
    <property type="term" value="P:motor neuron axon guidance"/>
    <property type="evidence" value="ECO:0007669"/>
    <property type="project" value="TreeGrafter"/>
</dbReference>
<dbReference type="InterPro" id="IPR007110">
    <property type="entry name" value="Ig-like_dom"/>
</dbReference>
<dbReference type="SMART" id="SM00408">
    <property type="entry name" value="IGc2"/>
    <property type="match status" value="1"/>
</dbReference>
<evidence type="ECO:0000313" key="13">
    <source>
        <dbReference type="WBParaSite" id="ASIM_0001153701-mRNA-1"/>
    </source>
</evidence>
<dbReference type="InterPro" id="IPR000488">
    <property type="entry name" value="Death_dom"/>
</dbReference>
<reference evidence="11 12" key="2">
    <citation type="submission" date="2018-11" db="EMBL/GenBank/DDBJ databases">
        <authorList>
            <consortium name="Pathogen Informatics"/>
        </authorList>
    </citation>
    <scope>NUCLEOTIDE SEQUENCE [LARGE SCALE GENOMIC DNA]</scope>
</reference>
<evidence type="ECO:0000256" key="5">
    <source>
        <dbReference type="ARBA" id="ARBA00023136"/>
    </source>
</evidence>
<sequence length="854" mass="95254">MHCSPPDADPKVELFWLKDGHEIEKRTDSNIIIANDGSLIISAARLTDSGNYTCEARNIANKRITDPALITVYASGLSYRFFKMEAAELKDQLVLNNFCISTQFESISVDGQWADWSNWSGSCRVDCAMLKIELERRKGDRSKIDELWPRVIRRRTCNNPAPINGGAPCVGQEEELKLCETDCVVDGHWTQWSAWSQCSETCYKFRTRECDAPKPSNGGQLCLGRDLDTHNCTRGQGYCMNEAAASNTPALIGTNFEAQLAVYAGLGSVILLLLIIFALMLLLLCKWKRCCGTTKQNEIYFAENSGEKIPDSNCFSHVRTVLLQQQQRLLGESGECFKVVPNGNEFYTLTTSASPAHAIIHPSSLTLRSAKSTKSTHSGYSTTKRIAGSRTALITECSSSSNSSNEKTRTRTNSHASDDNYATLYDCVGDASERYGSIEINNMPHAILPAYVDKIGARLELKKNGASLTIPEETFSTQQMIYLAVSDDLSDRPKLSSGETILSSTIMTGLCEGGEENVIHRPFILSFRHCASVFPKDNWILMLYMKANKSSIWQMVVRIGDENINTPVYCQVELQKCHVMCEQFGKFVLVGRPRKANSLAAKRVRLAAFGPLHRISNDTSIRVYCIPETDVALQNILTQEENTGALLAQCENFLLRERGALCVCLEDVSTTGIVTKRSSTQYVEIPDAHHQWCSQNGLHCSLNVDIPEDLIETLSGRIVIYQKNNADARQILHFDMQHSMTYGELDDEASAATKFLLDSRTRWKLAEILDLPTDPEKDWRGLAKKLNLNRYIQYFATRPGLSPTSLVLDLWESVEAGSKRAVLDLLQTVRVMGRPDAVAVLEKYLSNFTFISSS</sequence>
<feature type="region of interest" description="Disordered" evidence="8">
    <location>
        <begin position="395"/>
        <end position="415"/>
    </location>
</feature>
<dbReference type="SUPFAM" id="SSF48726">
    <property type="entry name" value="Immunoglobulin"/>
    <property type="match status" value="1"/>
</dbReference>
<dbReference type="Gene3D" id="2.20.100.10">
    <property type="entry name" value="Thrombospondin type-1 (TSP1) repeat"/>
    <property type="match status" value="2"/>
</dbReference>
<evidence type="ECO:0000256" key="8">
    <source>
        <dbReference type="SAM" id="MobiDB-lite"/>
    </source>
</evidence>
<dbReference type="PANTHER" id="PTHR12582">
    <property type="entry name" value="NETRIN RECEPTOR UNC5"/>
    <property type="match status" value="1"/>
</dbReference>
<accession>A0A158PNC4</accession>
<feature type="domain" description="Ig-like" evidence="10">
    <location>
        <begin position="1"/>
        <end position="71"/>
    </location>
</feature>
<keyword evidence="12" id="KW-1185">Reference proteome</keyword>
<dbReference type="Pfam" id="PF00090">
    <property type="entry name" value="TSP_1"/>
    <property type="match status" value="2"/>
</dbReference>
<name>A0A158PNC4_ANISI</name>
<gene>
    <name evidence="11" type="ORF">ASIM_LOCUS11095</name>
</gene>
<evidence type="ECO:0000256" key="7">
    <source>
        <dbReference type="RuleBase" id="RU367033"/>
    </source>
</evidence>
<proteinExistence type="inferred from homology"/>
<organism evidence="13">
    <name type="scientific">Anisakis simplex</name>
    <name type="common">Herring worm</name>
    <dbReference type="NCBI Taxonomy" id="6269"/>
    <lineage>
        <taxon>Eukaryota</taxon>
        <taxon>Metazoa</taxon>
        <taxon>Ecdysozoa</taxon>
        <taxon>Nematoda</taxon>
        <taxon>Chromadorea</taxon>
        <taxon>Rhabditida</taxon>
        <taxon>Spirurina</taxon>
        <taxon>Ascaridomorpha</taxon>
        <taxon>Ascaridoidea</taxon>
        <taxon>Anisakidae</taxon>
        <taxon>Anisakis</taxon>
        <taxon>Anisakis simplex complex</taxon>
    </lineage>
</organism>
<comment type="function">
    <text evidence="7">Receptor for netrin required for axon guidance. Mediates axon repulsion of neuronal growth cones in the developing nervous system upon ligand binding.</text>
</comment>
<dbReference type="InterPro" id="IPR033772">
    <property type="entry name" value="UPA"/>
</dbReference>
<dbReference type="Pfam" id="PF17217">
    <property type="entry name" value="UPA"/>
    <property type="match status" value="1"/>
</dbReference>
<dbReference type="Gene3D" id="2.60.220.30">
    <property type="match status" value="1"/>
</dbReference>
<dbReference type="InterPro" id="IPR013783">
    <property type="entry name" value="Ig-like_fold"/>
</dbReference>
<feature type="transmembrane region" description="Helical" evidence="7">
    <location>
        <begin position="260"/>
        <end position="285"/>
    </location>
</feature>
<evidence type="ECO:0000256" key="4">
    <source>
        <dbReference type="ARBA" id="ARBA00022989"/>
    </source>
</evidence>
<evidence type="ECO:0000256" key="3">
    <source>
        <dbReference type="ARBA" id="ARBA00022692"/>
    </source>
</evidence>
<dbReference type="GO" id="GO:0005886">
    <property type="term" value="C:plasma membrane"/>
    <property type="evidence" value="ECO:0007669"/>
    <property type="project" value="UniProtKB-SubCell"/>
</dbReference>
<dbReference type="OrthoDB" id="5973910at2759"/>
<dbReference type="InterPro" id="IPR037936">
    <property type="entry name" value="UNC5A-D"/>
</dbReference>
<dbReference type="PANTHER" id="PTHR12582:SF47">
    <property type="entry name" value="NETRIN RECEPTOR UNC-5"/>
    <property type="match status" value="1"/>
</dbReference>
<dbReference type="SMART" id="SM00209">
    <property type="entry name" value="TSP1"/>
    <property type="match status" value="2"/>
</dbReference>
<comment type="subcellular location">
    <subcellularLocation>
        <location evidence="7">Cell membrane</location>
        <topology evidence="7">Single-pass type I membrane protein</topology>
    </subcellularLocation>
    <subcellularLocation>
        <location evidence="1">Membrane</location>
        <topology evidence="1">Single-pass membrane protein</topology>
    </subcellularLocation>
</comment>
<dbReference type="Pfam" id="PF13927">
    <property type="entry name" value="Ig_3"/>
    <property type="match status" value="1"/>
</dbReference>